<dbReference type="GO" id="GO:0006307">
    <property type="term" value="P:DNA alkylation repair"/>
    <property type="evidence" value="ECO:0007669"/>
    <property type="project" value="TreeGrafter"/>
</dbReference>
<dbReference type="EMBL" id="KQ087179">
    <property type="protein sequence ID" value="KLT45974.1"/>
    <property type="molecule type" value="Genomic_DNA"/>
</dbReference>
<dbReference type="Pfam" id="PF13532">
    <property type="entry name" value="2OG-FeII_Oxy_2"/>
    <property type="match status" value="1"/>
</dbReference>
<feature type="domain" description="Fe2OG dioxygenase" evidence="2">
    <location>
        <begin position="471"/>
        <end position="582"/>
    </location>
</feature>
<dbReference type="InterPro" id="IPR037151">
    <property type="entry name" value="AlkB-like_sf"/>
</dbReference>
<sequence>MGKVSVSLAADHTRSDARIDTLILAAQRRAPVILLAGEGYALLPWKLGCAYAVLGWYWVSCTWYEAEPCADGVEAPEGRSWFHRLKIRFDWINTQGTPWWFTKGAPLPVKIPISQLILPLTPPPDSPTPSVETNHDGEAVRNAVWRRAPARNIGPSPFDDLYFSPLEIHRGKRYPGDHLLANFHPDPPPARPWLHAGQRCPSCLNYSPRLYREGWICLVAECIQFWLLSTTVGLIPISPSMKLRYDETFLRVIPTPYDAASLPYNIVPPPPSSSPQAEGTGEAGSRSLWRGFVCSCGRSNCRYRWERLSCRACGQHSAAQTDSDVVRASAIQSDKADPLGEADEGSPDIPMSVRRMLNPCATVIAYELPQAGTVYHVMHDHVEFADAIWEAYQRAAIHTSASTPLFQRRALKSNTIKGQLLSQQFAINSGASYKYIVETLSYPFADSPDCVMDALMVIRKRVAAVLGEAVDFNEILSVMYREGQKMSWHDDGEHGLGPVVAALSLGSPATMSFRPKASIKVHRGGGLALSGGVNPSQPASVLNLTLSHGDVVIMSGRAIQYGYDHRVIPSGLRVAATARVIRASPE</sequence>
<dbReference type="InterPro" id="IPR027450">
    <property type="entry name" value="AlkB-like"/>
</dbReference>
<dbReference type="PANTHER" id="PTHR31573">
    <property type="entry name" value="ALPHA-KETOGLUTARATE-DEPENDENT DIOXYGENASE ALKB HOMOLOG 2"/>
    <property type="match status" value="1"/>
</dbReference>
<evidence type="ECO:0000256" key="1">
    <source>
        <dbReference type="PIRSR" id="PIRSR632852-1"/>
    </source>
</evidence>
<dbReference type="STRING" id="879819.A0A0J1BD44"/>
<dbReference type="InterPro" id="IPR032852">
    <property type="entry name" value="ALKBH2"/>
</dbReference>
<organism evidence="3 4">
    <name type="scientific">Cutaneotrichosporon oleaginosum</name>
    <dbReference type="NCBI Taxonomy" id="879819"/>
    <lineage>
        <taxon>Eukaryota</taxon>
        <taxon>Fungi</taxon>
        <taxon>Dikarya</taxon>
        <taxon>Basidiomycota</taxon>
        <taxon>Agaricomycotina</taxon>
        <taxon>Tremellomycetes</taxon>
        <taxon>Trichosporonales</taxon>
        <taxon>Trichosporonaceae</taxon>
        <taxon>Cutaneotrichosporon</taxon>
    </lineage>
</organism>
<evidence type="ECO:0000259" key="2">
    <source>
        <dbReference type="PROSITE" id="PS51471"/>
    </source>
</evidence>
<evidence type="ECO:0000313" key="3">
    <source>
        <dbReference type="EMBL" id="KLT45974.1"/>
    </source>
</evidence>
<reference evidence="3 4" key="1">
    <citation type="submission" date="2015-03" db="EMBL/GenBank/DDBJ databases">
        <title>Genomics and transcriptomics of the oil-accumulating basidiomycete yeast T. oleaginosus allow insights into substrate utilization and the diverse evolutionary trajectories of mating systems in fungi.</title>
        <authorList>
            <consortium name="DOE Joint Genome Institute"/>
            <person name="Kourist R."/>
            <person name="Kracht O."/>
            <person name="Bracharz F."/>
            <person name="Lipzen A."/>
            <person name="Nolan M."/>
            <person name="Ohm R."/>
            <person name="Grigoriev I."/>
            <person name="Sun S."/>
            <person name="Heitman J."/>
            <person name="Bruck T."/>
            <person name="Nowrousian M."/>
        </authorList>
    </citation>
    <scope>NUCLEOTIDE SEQUENCE [LARGE SCALE GENOMIC DNA]</scope>
    <source>
        <strain evidence="3 4">IBC0246</strain>
    </source>
</reference>
<dbReference type="GO" id="GO:0051747">
    <property type="term" value="F:cytosine C-5 DNA demethylase activity"/>
    <property type="evidence" value="ECO:0007669"/>
    <property type="project" value="TreeGrafter"/>
</dbReference>
<dbReference type="GeneID" id="28980746"/>
<proteinExistence type="predicted"/>
<dbReference type="PANTHER" id="PTHR31573:SF4">
    <property type="entry name" value="FE2OG DIOXYGENASE DOMAIN-CONTAINING PROTEIN"/>
    <property type="match status" value="1"/>
</dbReference>
<dbReference type="InterPro" id="IPR005123">
    <property type="entry name" value="Oxoglu/Fe-dep_dioxygenase_dom"/>
</dbReference>
<dbReference type="Proteomes" id="UP000053611">
    <property type="component" value="Unassembled WGS sequence"/>
</dbReference>
<dbReference type="SUPFAM" id="SSF51197">
    <property type="entry name" value="Clavaminate synthase-like"/>
    <property type="match status" value="1"/>
</dbReference>
<name>A0A0J1BD44_9TREE</name>
<dbReference type="AlphaFoldDB" id="A0A0J1BD44"/>
<protein>
    <recommendedName>
        <fullName evidence="2">Fe2OG dioxygenase domain-containing protein</fullName>
    </recommendedName>
</protein>
<dbReference type="PROSITE" id="PS51471">
    <property type="entry name" value="FE2OG_OXY"/>
    <property type="match status" value="1"/>
</dbReference>
<keyword evidence="4" id="KW-1185">Reference proteome</keyword>
<evidence type="ECO:0000313" key="4">
    <source>
        <dbReference type="Proteomes" id="UP000053611"/>
    </source>
</evidence>
<dbReference type="OrthoDB" id="2163491at2759"/>
<dbReference type="GO" id="GO:0008198">
    <property type="term" value="F:ferrous iron binding"/>
    <property type="evidence" value="ECO:0007669"/>
    <property type="project" value="TreeGrafter"/>
</dbReference>
<accession>A0A0J1BD44</accession>
<gene>
    <name evidence="3" type="ORF">CC85DRAFT_239597</name>
</gene>
<feature type="binding site" evidence="1">
    <location>
        <position position="489"/>
    </location>
    <ligand>
        <name>2-oxoglutarate</name>
        <dbReference type="ChEBI" id="CHEBI:16810"/>
    </ligand>
</feature>
<dbReference type="Gene3D" id="2.60.120.590">
    <property type="entry name" value="Alpha-ketoglutarate-dependent dioxygenase AlkB-like"/>
    <property type="match status" value="1"/>
</dbReference>
<feature type="binding site" evidence="1">
    <location>
        <position position="480"/>
    </location>
    <ligand>
        <name>2-oxoglutarate</name>
        <dbReference type="ChEBI" id="CHEBI:16810"/>
    </ligand>
</feature>
<dbReference type="GO" id="GO:0035516">
    <property type="term" value="F:broad specificity oxidative DNA demethylase activity"/>
    <property type="evidence" value="ECO:0007669"/>
    <property type="project" value="TreeGrafter"/>
</dbReference>
<dbReference type="RefSeq" id="XP_018282465.1">
    <property type="nucleotide sequence ID" value="XM_018420143.1"/>
</dbReference>